<comment type="similarity">
    <text evidence="1">Belongs to the protein kinase superfamily. ADCK protein kinase family.</text>
</comment>
<evidence type="ECO:0000313" key="6">
    <source>
        <dbReference type="Proteomes" id="UP001054902"/>
    </source>
</evidence>
<dbReference type="EMBL" id="BLLK01000047">
    <property type="protein sequence ID" value="GFH54769.1"/>
    <property type="molecule type" value="Genomic_DNA"/>
</dbReference>
<feature type="domain" description="ABC1 atypical kinase-like" evidence="4">
    <location>
        <begin position="232"/>
        <end position="519"/>
    </location>
</feature>
<dbReference type="PANTHER" id="PTHR10566:SF113">
    <property type="entry name" value="PROTEIN ACTIVITY OF BC1 COMPLEX KINASE 7, CHLOROPLASTIC"/>
    <property type="match status" value="1"/>
</dbReference>
<reference evidence="5 6" key="1">
    <citation type="journal article" date="2021" name="Sci. Rep.">
        <title>The genome of the diatom Chaetoceros tenuissimus carries an ancient integrated fragment of an extant virus.</title>
        <authorList>
            <person name="Hongo Y."/>
            <person name="Kimura K."/>
            <person name="Takaki Y."/>
            <person name="Yoshida Y."/>
            <person name="Baba S."/>
            <person name="Kobayashi G."/>
            <person name="Nagasaki K."/>
            <person name="Hano T."/>
            <person name="Tomaru Y."/>
        </authorList>
    </citation>
    <scope>NUCLEOTIDE SEQUENCE [LARGE SCALE GENOMIC DNA]</scope>
    <source>
        <strain evidence="5 6">NIES-3715</strain>
    </source>
</reference>
<evidence type="ECO:0000256" key="2">
    <source>
        <dbReference type="SAM" id="MobiDB-lite"/>
    </source>
</evidence>
<organism evidence="5 6">
    <name type="scientific">Chaetoceros tenuissimus</name>
    <dbReference type="NCBI Taxonomy" id="426638"/>
    <lineage>
        <taxon>Eukaryota</taxon>
        <taxon>Sar</taxon>
        <taxon>Stramenopiles</taxon>
        <taxon>Ochrophyta</taxon>
        <taxon>Bacillariophyta</taxon>
        <taxon>Coscinodiscophyceae</taxon>
        <taxon>Chaetocerotophycidae</taxon>
        <taxon>Chaetocerotales</taxon>
        <taxon>Chaetocerotaceae</taxon>
        <taxon>Chaetoceros</taxon>
    </lineage>
</organism>
<sequence length="689" mass="77213">MKLPLVLLLLSTFTIVQAFTSISSTNRNRINAFHFPEIARTSLDSRTLRTYGGTSSLNLFRKTSLVNDATINSVTQPNQMIQNLRNIMFAMLGTVSTIKQRILLPLMDYTKTRKIKTLLTIVLLFLLVDTIETKKRQRIDPTSEWGTYADNPQKRGRALFGLFGRISLLSFTAKLLSYIKVSSDRASNLKKVAGETFAEGLLRLGPLYTKIGQILSCRDKLLPDEWKSSMERLQDQVPAKSGEEALQLAYSAYDGGKKEFDSIFTEFNDVPIAAASLGQVHLAKLRSTNDTVAIKLQRPRLRDIYDKDLALMKNIAKTVDKFGGKAGEVGGVKQSWEEIFDDAEKILYREIDYRDEAENGIKFCSNFGLGVNGTSAKCTAKSLDGKEMESAASWLRAPYVYNDFSNERSLVMEFIPSIKISDNDKLKKNGVTEEEKEFLAECLGRAYLRQFCCAKFFSTDPHAGNLGCAISRNEKGEKKSVQLVFYDFGQACTLNDNQAIGILDVIEGIMDYDVDKCVSAFSRMGVLSDDADLDKVRRKVANNFETGKIKVKQRKIRTSSKSNTETESTQEQESVKEEIDFLSTNSTTVKTENGDINDAEIMSFFTLPAEYAFAARALTQLDGVGKGLDEDFDFISAAAPWLVEIKGGEKFLEDEARKALKSILKKSTDFQKKIFKTAGFDPNRYTRRS</sequence>
<dbReference type="SUPFAM" id="SSF56112">
    <property type="entry name" value="Protein kinase-like (PK-like)"/>
    <property type="match status" value="1"/>
</dbReference>
<evidence type="ECO:0000259" key="4">
    <source>
        <dbReference type="Pfam" id="PF03109"/>
    </source>
</evidence>
<gene>
    <name evidence="5" type="ORF">CTEN210_11245</name>
</gene>
<dbReference type="InterPro" id="IPR011009">
    <property type="entry name" value="Kinase-like_dom_sf"/>
</dbReference>
<evidence type="ECO:0000313" key="5">
    <source>
        <dbReference type="EMBL" id="GFH54769.1"/>
    </source>
</evidence>
<dbReference type="InterPro" id="IPR004147">
    <property type="entry name" value="ABC1_dom"/>
</dbReference>
<name>A0AAD3H9C9_9STRA</name>
<dbReference type="AlphaFoldDB" id="A0AAD3H9C9"/>
<accession>A0AAD3H9C9</accession>
<dbReference type="CDD" id="cd05121">
    <property type="entry name" value="ABC1_ADCK3-like"/>
    <property type="match status" value="1"/>
</dbReference>
<evidence type="ECO:0000256" key="3">
    <source>
        <dbReference type="SAM" id="SignalP"/>
    </source>
</evidence>
<comment type="caution">
    <text evidence="5">The sequence shown here is derived from an EMBL/GenBank/DDBJ whole genome shotgun (WGS) entry which is preliminary data.</text>
</comment>
<feature type="region of interest" description="Disordered" evidence="2">
    <location>
        <begin position="555"/>
        <end position="577"/>
    </location>
</feature>
<dbReference type="PANTHER" id="PTHR10566">
    <property type="entry name" value="CHAPERONE-ACTIVITY OF BC1 COMPLEX CABC1 -RELATED"/>
    <property type="match status" value="1"/>
</dbReference>
<dbReference type="InterPro" id="IPR050154">
    <property type="entry name" value="UbiB_kinase"/>
</dbReference>
<keyword evidence="3" id="KW-0732">Signal</keyword>
<proteinExistence type="inferred from homology"/>
<feature type="chain" id="PRO_5042235952" description="ABC1 atypical kinase-like domain-containing protein" evidence="3">
    <location>
        <begin position="19"/>
        <end position="689"/>
    </location>
</feature>
<feature type="signal peptide" evidence="3">
    <location>
        <begin position="1"/>
        <end position="18"/>
    </location>
</feature>
<dbReference type="Pfam" id="PF03109">
    <property type="entry name" value="ABC1"/>
    <property type="match status" value="1"/>
</dbReference>
<dbReference type="Proteomes" id="UP001054902">
    <property type="component" value="Unassembled WGS sequence"/>
</dbReference>
<feature type="compositionally biased region" description="Low complexity" evidence="2">
    <location>
        <begin position="559"/>
        <end position="572"/>
    </location>
</feature>
<protein>
    <recommendedName>
        <fullName evidence="4">ABC1 atypical kinase-like domain-containing protein</fullName>
    </recommendedName>
</protein>
<keyword evidence="6" id="KW-1185">Reference proteome</keyword>
<evidence type="ECO:0000256" key="1">
    <source>
        <dbReference type="ARBA" id="ARBA00009670"/>
    </source>
</evidence>